<dbReference type="InterPro" id="IPR012341">
    <property type="entry name" value="6hp_glycosidase-like_sf"/>
</dbReference>
<dbReference type="GO" id="GO:0005509">
    <property type="term" value="F:calcium ion binding"/>
    <property type="evidence" value="ECO:0007669"/>
    <property type="project" value="InterPro"/>
</dbReference>
<dbReference type="GO" id="GO:0005975">
    <property type="term" value="P:carbohydrate metabolic process"/>
    <property type="evidence" value="ECO:0007669"/>
    <property type="project" value="InterPro"/>
</dbReference>
<feature type="compositionally biased region" description="Basic and acidic residues" evidence="9">
    <location>
        <begin position="492"/>
        <end position="507"/>
    </location>
</feature>
<dbReference type="InterPro" id="IPR036026">
    <property type="entry name" value="Seven-hairpin_glycosidases"/>
</dbReference>
<dbReference type="UniPathway" id="UPA00378"/>
<keyword evidence="7" id="KW-0106">Calcium</keyword>
<keyword evidence="4 8" id="KW-0378">Hydrolase</keyword>
<feature type="compositionally biased region" description="Polar residues" evidence="9">
    <location>
        <begin position="47"/>
        <end position="56"/>
    </location>
</feature>
<feature type="compositionally biased region" description="Basic and acidic residues" evidence="9">
    <location>
        <begin position="917"/>
        <end position="934"/>
    </location>
</feature>
<dbReference type="EC" id="3.2.1.-" evidence="8"/>
<dbReference type="GO" id="GO:0016020">
    <property type="term" value="C:membrane"/>
    <property type="evidence" value="ECO:0007669"/>
    <property type="project" value="InterPro"/>
</dbReference>
<proteinExistence type="inferred from homology"/>
<evidence type="ECO:0000256" key="7">
    <source>
        <dbReference type="PIRSR" id="PIRSR601382-2"/>
    </source>
</evidence>
<evidence type="ECO:0000256" key="6">
    <source>
        <dbReference type="PIRSR" id="PIRSR601382-1"/>
    </source>
</evidence>
<dbReference type="InterPro" id="IPR050749">
    <property type="entry name" value="Glycosyl_Hydrolase_47"/>
</dbReference>
<comment type="similarity">
    <text evidence="3 8">Belongs to the glycosyl hydrolase 47 family.</text>
</comment>
<keyword evidence="11" id="KW-1185">Reference proteome</keyword>
<gene>
    <name evidence="10" type="ORF">PV09_08496</name>
</gene>
<dbReference type="EMBL" id="KN847570">
    <property type="protein sequence ID" value="KIV99826.1"/>
    <property type="molecule type" value="Genomic_DNA"/>
</dbReference>
<organism evidence="10 11">
    <name type="scientific">Verruconis gallopava</name>
    <dbReference type="NCBI Taxonomy" id="253628"/>
    <lineage>
        <taxon>Eukaryota</taxon>
        <taxon>Fungi</taxon>
        <taxon>Dikarya</taxon>
        <taxon>Ascomycota</taxon>
        <taxon>Pezizomycotina</taxon>
        <taxon>Dothideomycetes</taxon>
        <taxon>Pleosporomycetidae</taxon>
        <taxon>Venturiales</taxon>
        <taxon>Sympoventuriaceae</taxon>
        <taxon>Verruconis</taxon>
    </lineage>
</organism>
<dbReference type="Pfam" id="PF01532">
    <property type="entry name" value="Glyco_hydro_47"/>
    <property type="match status" value="2"/>
</dbReference>
<dbReference type="PANTHER" id="PTHR11742">
    <property type="entry name" value="MANNOSYL-OLIGOSACCHARIDE ALPHA-1,2-MANNOSIDASE-RELATED"/>
    <property type="match status" value="1"/>
</dbReference>
<feature type="active site" description="Proton donor" evidence="6">
    <location>
        <position position="839"/>
    </location>
</feature>
<feature type="region of interest" description="Disordered" evidence="9">
    <location>
        <begin position="479"/>
        <end position="671"/>
    </location>
</feature>
<feature type="region of interest" description="Disordered" evidence="9">
    <location>
        <begin position="982"/>
        <end position="1016"/>
    </location>
</feature>
<dbReference type="GO" id="GO:0005783">
    <property type="term" value="C:endoplasmic reticulum"/>
    <property type="evidence" value="ECO:0007669"/>
    <property type="project" value="TreeGrafter"/>
</dbReference>
<dbReference type="SUPFAM" id="SSF48225">
    <property type="entry name" value="Seven-hairpin glycosidases"/>
    <property type="match status" value="1"/>
</dbReference>
<dbReference type="InParanoid" id="A0A0D1YGA7"/>
<evidence type="ECO:0000313" key="10">
    <source>
        <dbReference type="EMBL" id="KIV99826.1"/>
    </source>
</evidence>
<feature type="region of interest" description="Disordered" evidence="9">
    <location>
        <begin position="899"/>
        <end position="945"/>
    </location>
</feature>
<evidence type="ECO:0000256" key="2">
    <source>
        <dbReference type="ARBA" id="ARBA00004922"/>
    </source>
</evidence>
<evidence type="ECO:0000256" key="1">
    <source>
        <dbReference type="ARBA" id="ARBA00001913"/>
    </source>
</evidence>
<feature type="active site" evidence="6">
    <location>
        <position position="484"/>
    </location>
</feature>
<feature type="active site" description="Proton donor" evidence="6">
    <location>
        <position position="338"/>
    </location>
</feature>
<feature type="compositionally biased region" description="Polar residues" evidence="9">
    <location>
        <begin position="551"/>
        <end position="560"/>
    </location>
</feature>
<reference evidence="10 11" key="1">
    <citation type="submission" date="2015-01" db="EMBL/GenBank/DDBJ databases">
        <title>The Genome Sequence of Ochroconis gallopava CBS43764.</title>
        <authorList>
            <consortium name="The Broad Institute Genomics Platform"/>
            <person name="Cuomo C."/>
            <person name="de Hoog S."/>
            <person name="Gorbushina A."/>
            <person name="Stielow B."/>
            <person name="Teixiera M."/>
            <person name="Abouelleil A."/>
            <person name="Chapman S.B."/>
            <person name="Priest M."/>
            <person name="Young S.K."/>
            <person name="Wortman J."/>
            <person name="Nusbaum C."/>
            <person name="Birren B."/>
        </authorList>
    </citation>
    <scope>NUCLEOTIDE SEQUENCE [LARGE SCALE GENOMIC DNA]</scope>
    <source>
        <strain evidence="10 11">CBS 43764</strain>
    </source>
</reference>
<feature type="compositionally biased region" description="Low complexity" evidence="9">
    <location>
        <begin position="515"/>
        <end position="525"/>
    </location>
</feature>
<accession>A0A0D1YGA7</accession>
<sequence length="1193" mass="132252">MMRYRRYRAFFVLAAIAVLAFYHFGSRSPQVDYLKQQLNLRNHKADYSTSANQHAQQGVLKGGAPPRAPNPADGSAKSGTLDFVGDDDAAVAGKLTPPPVGDVEKPVQNIPPEQGTKTNGGKEKGSAWKPAKTTKAAQPHPGEGSRTETTTQNGKDIDGDKGSEDGERVRVMPHPIPADSFQKVRPLLEQGEGRWEDDQVTLDTPPVSWEKPVEHFPIADKDVTPLPKGKPKQLPKIQASFSSESVEQKKDRLAKQDVIKEAFLHAWGGYKAKAWGHDEIKPLSGTFRDPFNGWGATLVDSLDLIWMMGLKDEFEAAVDQVAKINFKTSRRSDIPLFETTIRYLGGLLGAYDVSGGQYRVLLDKAAELAEILIGAFDTPNRMPDLYYQWKPAFTSQSHRASKRVVLAELGSLALEFTRLAQLTKEPRYYDAIARITDALEEWQDHTRLPGMWPSSLDASGCSKRPLKGASIEQIANDGSLDLLDSKGNPLEKAGKDESKASKEEQKAGLDSAGMTSKESSKTTTSNRDEDELEGVEVKQLIKSGKAASEKSGPNVNLATTSDRKSGAGVTKGQTSDYAELSGKEETGPKLPPPKKQGGSEEAEYVPLKRPEPVTFKIDGGKKDKRQLKAPDVADVLSALPARDADSSTPEEDPSYKRKGEPVANIPSQLPFHKHDGVPLSTLVEEEDEICVPTGLQSQATWGTDLFTLGSQADSTYEYLPKMYLMLNGLVPKYRTMYEKAIDAAKEHLLFRVMIPDEKREVLVSGEYAVTHNVGDSSDGGVNVHKLQRTTGSHLTCFVGGMFGLGGKLFGRKDDLQLAQKLTDGCVWAYESTATGIMPETFHAVACDDRRDCPWNETKWWAVLDPDMGEWRNKNYESSMKYYYAQLEAREKEIQEIRAKSATSTAHVTEETALPESGRLRSHSDMEKRQLKDPDGSFNGDANAPLKPAASAYGKVPEEDAFVQAAHAQDAYEEAQIKKQLEIAKGTPTQSREPETTWEPPTLTEDDLPPIHSPEKPLSHEEFAKTLIKEDRLPDGIQAIHDRRYILRPEALESVFYMHRITGSPYWRRAGWNMISAILKHTRTELAHSAIDDVTKKFPKQTDSMESFWLAETLKYAWLLFEEEDKWSLDEWVFNTEAHPLRRMPADGVPDGGVASKAGAAEEVKKTAEKSKEGRVVTHKSDEDMEAEMRNWST</sequence>
<comment type="cofactor">
    <cofactor evidence="1 7">
        <name>Ca(2+)</name>
        <dbReference type="ChEBI" id="CHEBI:29108"/>
    </cofactor>
</comment>
<feature type="region of interest" description="Disordered" evidence="9">
    <location>
        <begin position="46"/>
        <end position="166"/>
    </location>
</feature>
<feature type="compositionally biased region" description="Basic and acidic residues" evidence="9">
    <location>
        <begin position="1159"/>
        <end position="1181"/>
    </location>
</feature>
<dbReference type="PANTHER" id="PTHR11742:SF103">
    <property type="entry name" value="ENDOPLASMIC RETICULUM MANNOSIDASE MNL2-RELATED"/>
    <property type="match status" value="1"/>
</dbReference>
<evidence type="ECO:0000256" key="4">
    <source>
        <dbReference type="ARBA" id="ARBA00022801"/>
    </source>
</evidence>
<dbReference type="GO" id="GO:0036503">
    <property type="term" value="P:ERAD pathway"/>
    <property type="evidence" value="ECO:0007669"/>
    <property type="project" value="UniProtKB-ARBA"/>
</dbReference>
<evidence type="ECO:0000313" key="11">
    <source>
        <dbReference type="Proteomes" id="UP000053259"/>
    </source>
</evidence>
<evidence type="ECO:0000256" key="3">
    <source>
        <dbReference type="ARBA" id="ARBA00007658"/>
    </source>
</evidence>
<dbReference type="InterPro" id="IPR001382">
    <property type="entry name" value="Glyco_hydro_47"/>
</dbReference>
<dbReference type="GO" id="GO:0004571">
    <property type="term" value="F:mannosyl-oligosaccharide 1,2-alpha-mannosidase activity"/>
    <property type="evidence" value="ECO:0007669"/>
    <property type="project" value="InterPro"/>
</dbReference>
<evidence type="ECO:0000256" key="9">
    <source>
        <dbReference type="SAM" id="MobiDB-lite"/>
    </source>
</evidence>
<dbReference type="OrthoDB" id="8118055at2759"/>
<keyword evidence="7" id="KW-0479">Metal-binding</keyword>
<protein>
    <recommendedName>
        <fullName evidence="8">alpha-1,2-Mannosidase</fullName>
        <ecNumber evidence="8">3.2.1.-</ecNumber>
    </recommendedName>
</protein>
<evidence type="ECO:0000256" key="5">
    <source>
        <dbReference type="ARBA" id="ARBA00023157"/>
    </source>
</evidence>
<feature type="region of interest" description="Disordered" evidence="9">
    <location>
        <begin position="1144"/>
        <end position="1193"/>
    </location>
</feature>
<keyword evidence="8" id="KW-0326">Glycosidase</keyword>
<evidence type="ECO:0000256" key="8">
    <source>
        <dbReference type="RuleBase" id="RU361193"/>
    </source>
</evidence>
<comment type="pathway">
    <text evidence="2">Protein modification; protein glycosylation.</text>
</comment>
<name>A0A0D1YGA7_9PEZI</name>
<feature type="compositionally biased region" description="Basic and acidic residues" evidence="9">
    <location>
        <begin position="155"/>
        <end position="166"/>
    </location>
</feature>
<dbReference type="RefSeq" id="XP_016209696.1">
    <property type="nucleotide sequence ID" value="XM_016362411.1"/>
</dbReference>
<dbReference type="GeneID" id="27316469"/>
<dbReference type="HOGENOM" id="CLU_003818_1_0_1"/>
<dbReference type="PRINTS" id="PR00747">
    <property type="entry name" value="GLYHDRLASE47"/>
</dbReference>
<dbReference type="AlphaFoldDB" id="A0A0D1YGA7"/>
<feature type="active site" evidence="6">
    <location>
        <position position="1049"/>
    </location>
</feature>
<keyword evidence="5" id="KW-1015">Disulfide bond</keyword>
<dbReference type="Gene3D" id="1.50.10.10">
    <property type="match status" value="3"/>
</dbReference>
<dbReference type="VEuPathDB" id="FungiDB:PV09_08496"/>
<feature type="binding site" evidence="7">
    <location>
        <position position="1135"/>
    </location>
    <ligand>
        <name>Ca(2+)</name>
        <dbReference type="ChEBI" id="CHEBI:29108"/>
    </ligand>
</feature>
<dbReference type="Proteomes" id="UP000053259">
    <property type="component" value="Unassembled WGS sequence"/>
</dbReference>